<proteinExistence type="predicted"/>
<dbReference type="InterPro" id="IPR051775">
    <property type="entry name" value="Homeobox_domain"/>
</dbReference>
<accession>A0AAD9UT08</accession>
<name>A0AAD9UT08_ACRCE</name>
<feature type="domain" description="Homeobox" evidence="5">
    <location>
        <begin position="98"/>
        <end position="152"/>
    </location>
</feature>
<dbReference type="GO" id="GO:0005634">
    <property type="term" value="C:nucleus"/>
    <property type="evidence" value="ECO:0007669"/>
    <property type="project" value="UniProtKB-SubCell"/>
</dbReference>
<comment type="caution">
    <text evidence="6">The sequence shown here is derived from an EMBL/GenBank/DDBJ whole genome shotgun (WGS) entry which is preliminary data.</text>
</comment>
<feature type="DNA-binding region" description="Homeobox" evidence="2">
    <location>
        <begin position="100"/>
        <end position="153"/>
    </location>
</feature>
<evidence type="ECO:0000259" key="5">
    <source>
        <dbReference type="PROSITE" id="PS50071"/>
    </source>
</evidence>
<dbReference type="Proteomes" id="UP001249851">
    <property type="component" value="Unassembled WGS sequence"/>
</dbReference>
<keyword evidence="2 3" id="KW-0539">Nucleus</keyword>
<dbReference type="GO" id="GO:0000976">
    <property type="term" value="F:transcription cis-regulatory region binding"/>
    <property type="evidence" value="ECO:0007669"/>
    <property type="project" value="TreeGrafter"/>
</dbReference>
<comment type="subcellular location">
    <subcellularLocation>
        <location evidence="1 2 3">Nucleus</location>
    </subcellularLocation>
</comment>
<organism evidence="6 7">
    <name type="scientific">Acropora cervicornis</name>
    <name type="common">Staghorn coral</name>
    <dbReference type="NCBI Taxonomy" id="6130"/>
    <lineage>
        <taxon>Eukaryota</taxon>
        <taxon>Metazoa</taxon>
        <taxon>Cnidaria</taxon>
        <taxon>Anthozoa</taxon>
        <taxon>Hexacorallia</taxon>
        <taxon>Scleractinia</taxon>
        <taxon>Astrocoeniina</taxon>
        <taxon>Acroporidae</taxon>
        <taxon>Acropora</taxon>
    </lineage>
</organism>
<dbReference type="PANTHER" id="PTHR24323">
    <property type="entry name" value="CEH-10 HOMEODOMAIN-CONTAINING HOMOLOG"/>
    <property type="match status" value="1"/>
</dbReference>
<keyword evidence="2 3" id="KW-0371">Homeobox</keyword>
<gene>
    <name evidence="6" type="ORF">P5673_030865</name>
</gene>
<sequence>MVINKSSFLVCQFNKPLACCSVMAHSSNSTKVAPVEYVKRKLEFGGPRITRSETESNQASPTLKKVKRRRLYFGESEVSVFLQCLDPVPFHWETCSGRIKFAPRQKAVLETLFQKKMHPSRSEKEMLSKLFGVPKRKIETWFNNRRMKWRRQQKRFSSITQPIAVSFFAANIPGYAVNHSAQVTPSSVPYFVSRPRSSLPAPEMLQQDPGNDPVTTTTSCYELDRTADSLVNSLADQFPVPYSIAKELPHIFGNIDDSEALGNPPTPSLDPSVEFPSILYELLHDSYASKERDVTSDRSCNSRSFAGNCQSLLLQNDISNGTSALSFNSLRQD</sequence>
<reference evidence="6" key="2">
    <citation type="journal article" date="2023" name="Science">
        <title>Genomic signatures of disease resistance in endangered staghorn corals.</title>
        <authorList>
            <person name="Vollmer S.V."/>
            <person name="Selwyn J.D."/>
            <person name="Despard B.A."/>
            <person name="Roesel C.L."/>
        </authorList>
    </citation>
    <scope>NUCLEOTIDE SEQUENCE</scope>
    <source>
        <strain evidence="6">K2</strain>
    </source>
</reference>
<reference evidence="6" key="1">
    <citation type="journal article" date="2023" name="G3 (Bethesda)">
        <title>Whole genome assembly and annotation of the endangered Caribbean coral Acropora cervicornis.</title>
        <authorList>
            <person name="Selwyn J.D."/>
            <person name="Vollmer S.V."/>
        </authorList>
    </citation>
    <scope>NUCLEOTIDE SEQUENCE</scope>
    <source>
        <strain evidence="6">K2</strain>
    </source>
</reference>
<dbReference type="Gene3D" id="1.10.10.60">
    <property type="entry name" value="Homeodomain-like"/>
    <property type="match status" value="1"/>
</dbReference>
<feature type="region of interest" description="Disordered" evidence="4">
    <location>
        <begin position="199"/>
        <end position="218"/>
    </location>
</feature>
<keyword evidence="2 3" id="KW-0238">DNA-binding</keyword>
<dbReference type="SMART" id="SM00389">
    <property type="entry name" value="HOX"/>
    <property type="match status" value="1"/>
</dbReference>
<evidence type="ECO:0000313" key="6">
    <source>
        <dbReference type="EMBL" id="KAK2548823.1"/>
    </source>
</evidence>
<dbReference type="InterPro" id="IPR001356">
    <property type="entry name" value="HD"/>
</dbReference>
<keyword evidence="7" id="KW-1185">Reference proteome</keyword>
<dbReference type="EMBL" id="JARQWQ010000137">
    <property type="protein sequence ID" value="KAK2548823.1"/>
    <property type="molecule type" value="Genomic_DNA"/>
</dbReference>
<evidence type="ECO:0000313" key="7">
    <source>
        <dbReference type="Proteomes" id="UP001249851"/>
    </source>
</evidence>
<dbReference type="InterPro" id="IPR009057">
    <property type="entry name" value="Homeodomain-like_sf"/>
</dbReference>
<dbReference type="GO" id="GO:0006355">
    <property type="term" value="P:regulation of DNA-templated transcription"/>
    <property type="evidence" value="ECO:0007669"/>
    <property type="project" value="TreeGrafter"/>
</dbReference>
<evidence type="ECO:0000256" key="3">
    <source>
        <dbReference type="RuleBase" id="RU000682"/>
    </source>
</evidence>
<dbReference type="SUPFAM" id="SSF46689">
    <property type="entry name" value="Homeodomain-like"/>
    <property type="match status" value="1"/>
</dbReference>
<dbReference type="AlphaFoldDB" id="A0AAD9UT08"/>
<dbReference type="CDD" id="cd00086">
    <property type="entry name" value="homeodomain"/>
    <property type="match status" value="1"/>
</dbReference>
<dbReference type="Pfam" id="PF00046">
    <property type="entry name" value="Homeodomain"/>
    <property type="match status" value="1"/>
</dbReference>
<protein>
    <submittedName>
        <fullName evidence="6">Paired box protein Pax-4</fullName>
    </submittedName>
</protein>
<evidence type="ECO:0000256" key="4">
    <source>
        <dbReference type="SAM" id="MobiDB-lite"/>
    </source>
</evidence>
<evidence type="ECO:0000256" key="1">
    <source>
        <dbReference type="ARBA" id="ARBA00004123"/>
    </source>
</evidence>
<dbReference type="PROSITE" id="PS50071">
    <property type="entry name" value="HOMEOBOX_2"/>
    <property type="match status" value="1"/>
</dbReference>
<evidence type="ECO:0000256" key="2">
    <source>
        <dbReference type="PROSITE-ProRule" id="PRU00108"/>
    </source>
</evidence>
<dbReference type="PANTHER" id="PTHR24323:SF7">
    <property type="entry name" value="HOMEOBOX DOMAIN-CONTAINING PROTEIN"/>
    <property type="match status" value="1"/>
</dbReference>